<evidence type="ECO:0000313" key="1">
    <source>
        <dbReference type="EMBL" id="KAF3956147.1"/>
    </source>
</evidence>
<dbReference type="AlphaFoldDB" id="A0A8J4R2Y5"/>
<accession>A0A8J4R2Y5</accession>
<keyword evidence="2" id="KW-1185">Reference proteome</keyword>
<sequence length="75" mass="8395">MKVFKSCFQSLSEENHKLEVCMKVLCLRAYEPDKTVQVLSSFSKQAILGPSFNFVNFITDPNPSITVPVTEMGPP</sequence>
<proteinExistence type="predicted"/>
<comment type="caution">
    <text evidence="1">The sequence shown here is derived from an EMBL/GenBank/DDBJ whole genome shotgun (WGS) entry which is preliminary data.</text>
</comment>
<organism evidence="1 2">
    <name type="scientific">Castanea mollissima</name>
    <name type="common">Chinese chestnut</name>
    <dbReference type="NCBI Taxonomy" id="60419"/>
    <lineage>
        <taxon>Eukaryota</taxon>
        <taxon>Viridiplantae</taxon>
        <taxon>Streptophyta</taxon>
        <taxon>Embryophyta</taxon>
        <taxon>Tracheophyta</taxon>
        <taxon>Spermatophyta</taxon>
        <taxon>Magnoliopsida</taxon>
        <taxon>eudicotyledons</taxon>
        <taxon>Gunneridae</taxon>
        <taxon>Pentapetalae</taxon>
        <taxon>rosids</taxon>
        <taxon>fabids</taxon>
        <taxon>Fagales</taxon>
        <taxon>Fagaceae</taxon>
        <taxon>Castanea</taxon>
    </lineage>
</organism>
<dbReference type="Proteomes" id="UP000737018">
    <property type="component" value="Unassembled WGS sequence"/>
</dbReference>
<name>A0A8J4R2Y5_9ROSI</name>
<gene>
    <name evidence="1" type="ORF">CMV_018702</name>
</gene>
<protein>
    <submittedName>
        <fullName evidence="1">Uncharacterized protein</fullName>
    </submittedName>
</protein>
<dbReference type="EMBL" id="JRKL02003179">
    <property type="protein sequence ID" value="KAF3956147.1"/>
    <property type="molecule type" value="Genomic_DNA"/>
</dbReference>
<dbReference type="OrthoDB" id="10310910at2759"/>
<reference evidence="1" key="1">
    <citation type="submission" date="2020-03" db="EMBL/GenBank/DDBJ databases">
        <title>Castanea mollissima Vanexum genome sequencing.</title>
        <authorList>
            <person name="Staton M."/>
        </authorList>
    </citation>
    <scope>NUCLEOTIDE SEQUENCE</scope>
    <source>
        <tissue evidence="1">Leaf</tissue>
    </source>
</reference>
<evidence type="ECO:0000313" key="2">
    <source>
        <dbReference type="Proteomes" id="UP000737018"/>
    </source>
</evidence>